<feature type="transmembrane region" description="Helical" evidence="1">
    <location>
        <begin position="288"/>
        <end position="307"/>
    </location>
</feature>
<proteinExistence type="predicted"/>
<feature type="transmembrane region" description="Helical" evidence="1">
    <location>
        <begin position="28"/>
        <end position="47"/>
    </location>
</feature>
<comment type="caution">
    <text evidence="2">The sequence shown here is derived from an EMBL/GenBank/DDBJ whole genome shotgun (WGS) entry which is preliminary data.</text>
</comment>
<keyword evidence="1" id="KW-0812">Transmembrane</keyword>
<evidence type="ECO:0000313" key="2">
    <source>
        <dbReference type="EMBL" id="PSJ41733.1"/>
    </source>
</evidence>
<dbReference type="RefSeq" id="WP_106511899.1">
    <property type="nucleotide sequence ID" value="NZ_PXYI01000002.1"/>
</dbReference>
<protein>
    <submittedName>
        <fullName evidence="2">EpsG family protein</fullName>
    </submittedName>
</protein>
<evidence type="ECO:0000256" key="1">
    <source>
        <dbReference type="SAM" id="Phobius"/>
    </source>
</evidence>
<dbReference type="EMBL" id="PXYI01000002">
    <property type="protein sequence ID" value="PSJ41733.1"/>
    <property type="molecule type" value="Genomic_DNA"/>
</dbReference>
<feature type="transmembrane region" description="Helical" evidence="1">
    <location>
        <begin position="314"/>
        <end position="334"/>
    </location>
</feature>
<feature type="transmembrane region" description="Helical" evidence="1">
    <location>
        <begin position="192"/>
        <end position="210"/>
    </location>
</feature>
<evidence type="ECO:0000313" key="3">
    <source>
        <dbReference type="Proteomes" id="UP000241167"/>
    </source>
</evidence>
<dbReference type="OrthoDB" id="5373240at2"/>
<dbReference type="AlphaFoldDB" id="A0A2P7QUT5"/>
<organism evidence="2 3">
    <name type="scientific">Allosphingosinicella deserti</name>
    <dbReference type="NCBI Taxonomy" id="2116704"/>
    <lineage>
        <taxon>Bacteria</taxon>
        <taxon>Pseudomonadati</taxon>
        <taxon>Pseudomonadota</taxon>
        <taxon>Alphaproteobacteria</taxon>
        <taxon>Sphingomonadales</taxon>
        <taxon>Sphingomonadaceae</taxon>
        <taxon>Allosphingosinicella</taxon>
    </lineage>
</organism>
<sequence>MFPYWLLFGFCALGAIQYSNEKRATERAGVLLGFAAIIIALMVGFRYKVGGDWGNYLAIYEDVSYLRFWDALRSGDPSYMALNWIAYQLDIGIWFVNIICAALFTWGFVQFARAQYNPWLAFVVAVPYLVIVVAMGYTRQGVAIGMIMLGLAGLEKHSILRFVFWVLVAATFHKSAIVVLPLIALATARNRLLIGGLVLFTAIIFYYVFVSASIDTLMSAYVEEGMESQGAAIRVAMNLPPAIVYLLFSKRFEFSAMQSKVWRNISLAALAMLAMLVLTSASTAVDRIALYLIPLQVAILARMPHAFGREKRNGALVLGIIAYSAAVQFVWLNFAANAYYWVPYQVYPIGGAPLEDMG</sequence>
<name>A0A2P7QUT5_9SPHN</name>
<feature type="transmembrane region" description="Helical" evidence="1">
    <location>
        <begin position="261"/>
        <end position="282"/>
    </location>
</feature>
<keyword evidence="3" id="KW-1185">Reference proteome</keyword>
<dbReference type="Pfam" id="PF14897">
    <property type="entry name" value="EpsG"/>
    <property type="match status" value="1"/>
</dbReference>
<feature type="transmembrane region" description="Helical" evidence="1">
    <location>
        <begin position="91"/>
        <end position="112"/>
    </location>
</feature>
<dbReference type="InterPro" id="IPR049458">
    <property type="entry name" value="EpsG-like"/>
</dbReference>
<feature type="transmembrane region" description="Helical" evidence="1">
    <location>
        <begin position="119"/>
        <end position="138"/>
    </location>
</feature>
<accession>A0A2P7QUT5</accession>
<keyword evidence="1" id="KW-0472">Membrane</keyword>
<keyword evidence="1" id="KW-1133">Transmembrane helix</keyword>
<dbReference type="Proteomes" id="UP000241167">
    <property type="component" value="Unassembled WGS sequence"/>
</dbReference>
<feature type="transmembrane region" description="Helical" evidence="1">
    <location>
        <begin position="158"/>
        <end position="185"/>
    </location>
</feature>
<gene>
    <name evidence="2" type="ORF">C7I55_05465</name>
</gene>
<reference evidence="2 3" key="1">
    <citation type="submission" date="2018-03" db="EMBL/GenBank/DDBJ databases">
        <title>The draft genome of Sphingosinicella sp. GL-C-18.</title>
        <authorList>
            <person name="Liu L."/>
            <person name="Li L."/>
            <person name="Liang L."/>
            <person name="Zhang X."/>
            <person name="Wang T."/>
        </authorList>
    </citation>
    <scope>NUCLEOTIDE SEQUENCE [LARGE SCALE GENOMIC DNA]</scope>
    <source>
        <strain evidence="2 3">GL-C-18</strain>
    </source>
</reference>
<feature type="transmembrane region" description="Helical" evidence="1">
    <location>
        <begin position="230"/>
        <end position="249"/>
    </location>
</feature>